<gene>
    <name evidence="2" type="ORF">TSAR_009618</name>
</gene>
<sequence>ALREKTQASSSKIRCRQAGKQQRNNLSLNFAVGHPPSRYRPPKYMRGKKKIIIACKRDSCCCYVYTSTQCEAGRGCHVATIEFFIRTAQLMQSVYISVYIYFSFASVCACVRARARVCVMCLFSIVNSNSYRAVLFSFLMYSVFWLRRRRLSLLYIVYTLRDS</sequence>
<feature type="transmembrane region" description="Helical" evidence="1">
    <location>
        <begin position="94"/>
        <end position="115"/>
    </location>
</feature>
<dbReference type="AlphaFoldDB" id="A0A232F1I4"/>
<comment type="caution">
    <text evidence="2">The sequence shown here is derived from an EMBL/GenBank/DDBJ whole genome shotgun (WGS) entry which is preliminary data.</text>
</comment>
<reference evidence="2 3" key="1">
    <citation type="journal article" date="2017" name="Curr. Biol.">
        <title>The Evolution of Venom by Co-option of Single-Copy Genes.</title>
        <authorList>
            <person name="Martinson E.O."/>
            <person name="Mrinalini"/>
            <person name="Kelkar Y.D."/>
            <person name="Chang C.H."/>
            <person name="Werren J.H."/>
        </authorList>
    </citation>
    <scope>NUCLEOTIDE SEQUENCE [LARGE SCALE GENOMIC DNA]</scope>
    <source>
        <strain evidence="2 3">Alberta</strain>
        <tissue evidence="2">Whole body</tissue>
    </source>
</reference>
<organism evidence="2 3">
    <name type="scientific">Trichomalopsis sarcophagae</name>
    <dbReference type="NCBI Taxonomy" id="543379"/>
    <lineage>
        <taxon>Eukaryota</taxon>
        <taxon>Metazoa</taxon>
        <taxon>Ecdysozoa</taxon>
        <taxon>Arthropoda</taxon>
        <taxon>Hexapoda</taxon>
        <taxon>Insecta</taxon>
        <taxon>Pterygota</taxon>
        <taxon>Neoptera</taxon>
        <taxon>Endopterygota</taxon>
        <taxon>Hymenoptera</taxon>
        <taxon>Apocrita</taxon>
        <taxon>Proctotrupomorpha</taxon>
        <taxon>Chalcidoidea</taxon>
        <taxon>Pteromalidae</taxon>
        <taxon>Pteromalinae</taxon>
        <taxon>Trichomalopsis</taxon>
    </lineage>
</organism>
<accession>A0A232F1I4</accession>
<dbReference type="Proteomes" id="UP000215335">
    <property type="component" value="Unassembled WGS sequence"/>
</dbReference>
<name>A0A232F1I4_9HYME</name>
<keyword evidence="3" id="KW-1185">Reference proteome</keyword>
<protein>
    <submittedName>
        <fullName evidence="2">Uncharacterized protein</fullName>
    </submittedName>
</protein>
<feature type="non-terminal residue" evidence="2">
    <location>
        <position position="1"/>
    </location>
</feature>
<keyword evidence="1" id="KW-1133">Transmembrane helix</keyword>
<evidence type="ECO:0000256" key="1">
    <source>
        <dbReference type="SAM" id="Phobius"/>
    </source>
</evidence>
<dbReference type="EMBL" id="NNAY01001299">
    <property type="protein sequence ID" value="OXU24433.1"/>
    <property type="molecule type" value="Genomic_DNA"/>
</dbReference>
<feature type="transmembrane region" description="Helical" evidence="1">
    <location>
        <begin position="130"/>
        <end position="146"/>
    </location>
</feature>
<proteinExistence type="predicted"/>
<keyword evidence="1" id="KW-0472">Membrane</keyword>
<evidence type="ECO:0000313" key="3">
    <source>
        <dbReference type="Proteomes" id="UP000215335"/>
    </source>
</evidence>
<evidence type="ECO:0000313" key="2">
    <source>
        <dbReference type="EMBL" id="OXU24433.1"/>
    </source>
</evidence>
<keyword evidence="1" id="KW-0812">Transmembrane</keyword>